<feature type="region of interest" description="Disordered" evidence="1">
    <location>
        <begin position="63"/>
        <end position="119"/>
    </location>
</feature>
<organism evidence="2 3">
    <name type="scientific">Riccia sorocarpa</name>
    <dbReference type="NCBI Taxonomy" id="122646"/>
    <lineage>
        <taxon>Eukaryota</taxon>
        <taxon>Viridiplantae</taxon>
        <taxon>Streptophyta</taxon>
        <taxon>Embryophyta</taxon>
        <taxon>Marchantiophyta</taxon>
        <taxon>Marchantiopsida</taxon>
        <taxon>Marchantiidae</taxon>
        <taxon>Marchantiales</taxon>
        <taxon>Ricciaceae</taxon>
        <taxon>Riccia</taxon>
    </lineage>
</organism>
<keyword evidence="3" id="KW-1185">Reference proteome</keyword>
<dbReference type="EMBL" id="JBJQOH010000006">
    <property type="protein sequence ID" value="KAL3683804.1"/>
    <property type="molecule type" value="Genomic_DNA"/>
</dbReference>
<accession>A0ABD3GZQ6</accession>
<gene>
    <name evidence="2" type="ORF">R1sor_001826</name>
</gene>
<dbReference type="AlphaFoldDB" id="A0ABD3GZQ6"/>
<sequence length="119" mass="13264">MRRQAASWRRVPITALVLTGSWRCIFKFMASTKQIVRKSTGGKPPDPRLSQWFKDMFKGGETLLNNDMDLGEESPTAASSEAKEVHDQDLDQDADPNANHADEDEIASEDEPGLEPSDM</sequence>
<proteinExistence type="predicted"/>
<protein>
    <submittedName>
        <fullName evidence="2">Uncharacterized protein</fullName>
    </submittedName>
</protein>
<evidence type="ECO:0000256" key="1">
    <source>
        <dbReference type="SAM" id="MobiDB-lite"/>
    </source>
</evidence>
<reference evidence="2 3" key="1">
    <citation type="submission" date="2024-09" db="EMBL/GenBank/DDBJ databases">
        <title>Chromosome-scale assembly of Riccia sorocarpa.</title>
        <authorList>
            <person name="Paukszto L."/>
        </authorList>
    </citation>
    <scope>NUCLEOTIDE SEQUENCE [LARGE SCALE GENOMIC DNA]</scope>
    <source>
        <strain evidence="2">LP-2024</strain>
        <tissue evidence="2">Aerial parts of the thallus</tissue>
    </source>
</reference>
<evidence type="ECO:0000313" key="3">
    <source>
        <dbReference type="Proteomes" id="UP001633002"/>
    </source>
</evidence>
<comment type="caution">
    <text evidence="2">The sequence shown here is derived from an EMBL/GenBank/DDBJ whole genome shotgun (WGS) entry which is preliminary data.</text>
</comment>
<dbReference type="Proteomes" id="UP001633002">
    <property type="component" value="Unassembled WGS sequence"/>
</dbReference>
<feature type="compositionally biased region" description="Acidic residues" evidence="1">
    <location>
        <begin position="102"/>
        <end position="119"/>
    </location>
</feature>
<evidence type="ECO:0000313" key="2">
    <source>
        <dbReference type="EMBL" id="KAL3683804.1"/>
    </source>
</evidence>
<name>A0ABD3GZQ6_9MARC</name>